<comment type="caution">
    <text evidence="2">The sequence shown here is derived from an EMBL/GenBank/DDBJ whole genome shotgun (WGS) entry which is preliminary data.</text>
</comment>
<reference evidence="2 3" key="1">
    <citation type="submission" date="2016-03" db="EMBL/GenBank/DDBJ databases">
        <title>Comparative genomics of the ectomycorrhizal sister species Rhizopogon vinicolor and Rhizopogon vesiculosus (Basidiomycota: Boletales) reveals a divergence of the mating type B locus.</title>
        <authorList>
            <person name="Mujic A.B."/>
            <person name="Kuo A."/>
            <person name="Tritt A."/>
            <person name="Lipzen A."/>
            <person name="Chen C."/>
            <person name="Johnson J."/>
            <person name="Sharma A."/>
            <person name="Barry K."/>
            <person name="Grigoriev I.V."/>
            <person name="Spatafora J.W."/>
        </authorList>
    </citation>
    <scope>NUCLEOTIDE SEQUENCE [LARGE SCALE GENOMIC DNA]</scope>
    <source>
        <strain evidence="2 3">AM-OR11-056</strain>
    </source>
</reference>
<keyword evidence="3" id="KW-1185">Reference proteome</keyword>
<feature type="region of interest" description="Disordered" evidence="1">
    <location>
        <begin position="1"/>
        <end position="27"/>
    </location>
</feature>
<protein>
    <submittedName>
        <fullName evidence="2">Uncharacterized protein</fullName>
    </submittedName>
</protein>
<gene>
    <name evidence="2" type="ORF">AZE42_02549</name>
</gene>
<dbReference type="Proteomes" id="UP000183567">
    <property type="component" value="Unassembled WGS sequence"/>
</dbReference>
<organism evidence="2 3">
    <name type="scientific">Rhizopogon vesiculosus</name>
    <dbReference type="NCBI Taxonomy" id="180088"/>
    <lineage>
        <taxon>Eukaryota</taxon>
        <taxon>Fungi</taxon>
        <taxon>Dikarya</taxon>
        <taxon>Basidiomycota</taxon>
        <taxon>Agaricomycotina</taxon>
        <taxon>Agaricomycetes</taxon>
        <taxon>Agaricomycetidae</taxon>
        <taxon>Boletales</taxon>
        <taxon>Suillineae</taxon>
        <taxon>Rhizopogonaceae</taxon>
        <taxon>Rhizopogon</taxon>
    </lineage>
</organism>
<evidence type="ECO:0000313" key="3">
    <source>
        <dbReference type="Proteomes" id="UP000183567"/>
    </source>
</evidence>
<sequence>MPPFSSSEPLNTLGRQSKLSEAQAPATSIIRVGDEDNSSIRKRLISVGYGPHPSLRYRLSPAPADHFDAQGHINITSRHRAEAISHQGTSIYP</sequence>
<dbReference type="EMBL" id="LVVM01000230">
    <property type="protein sequence ID" value="OJA21269.1"/>
    <property type="molecule type" value="Genomic_DNA"/>
</dbReference>
<evidence type="ECO:0000313" key="2">
    <source>
        <dbReference type="EMBL" id="OJA21269.1"/>
    </source>
</evidence>
<proteinExistence type="predicted"/>
<feature type="compositionally biased region" description="Polar residues" evidence="1">
    <location>
        <begin position="1"/>
        <end position="20"/>
    </location>
</feature>
<accession>A0A1J8QK21</accession>
<evidence type="ECO:0000256" key="1">
    <source>
        <dbReference type="SAM" id="MobiDB-lite"/>
    </source>
</evidence>
<name>A0A1J8QK21_9AGAM</name>
<dbReference type="AlphaFoldDB" id="A0A1J8QK21"/>